<feature type="compositionally biased region" description="Basic and acidic residues" evidence="1">
    <location>
        <begin position="110"/>
        <end position="120"/>
    </location>
</feature>
<sequence>MLSNHKIETSVAIVVIVVIGLVCVSIYINGEVERKRVLRDLEAGYMSGLSAEELSTMDSYNANASSGGGSGSTGSDADVSDNDQHAEPSHISHQLSTIPEERLSQLSEPEPSHVREANPD</sequence>
<name>A0ABR0JZX2_9EURO</name>
<feature type="transmembrane region" description="Helical" evidence="2">
    <location>
        <begin position="12"/>
        <end position="30"/>
    </location>
</feature>
<evidence type="ECO:0000256" key="2">
    <source>
        <dbReference type="SAM" id="Phobius"/>
    </source>
</evidence>
<proteinExistence type="predicted"/>
<keyword evidence="2" id="KW-0812">Transmembrane</keyword>
<dbReference type="EMBL" id="JAVRRG010000154">
    <property type="protein sequence ID" value="KAK5080209.1"/>
    <property type="molecule type" value="Genomic_DNA"/>
</dbReference>
<dbReference type="Proteomes" id="UP001345013">
    <property type="component" value="Unassembled WGS sequence"/>
</dbReference>
<evidence type="ECO:0000256" key="1">
    <source>
        <dbReference type="SAM" id="MobiDB-lite"/>
    </source>
</evidence>
<protein>
    <submittedName>
        <fullName evidence="3">Uncharacterized protein</fullName>
    </submittedName>
</protein>
<keyword evidence="4" id="KW-1185">Reference proteome</keyword>
<accession>A0ABR0JZX2</accession>
<comment type="caution">
    <text evidence="3">The sequence shown here is derived from an EMBL/GenBank/DDBJ whole genome shotgun (WGS) entry which is preliminary data.</text>
</comment>
<keyword evidence="2" id="KW-0472">Membrane</keyword>
<organism evidence="3 4">
    <name type="scientific">Lithohypha guttulata</name>
    <dbReference type="NCBI Taxonomy" id="1690604"/>
    <lineage>
        <taxon>Eukaryota</taxon>
        <taxon>Fungi</taxon>
        <taxon>Dikarya</taxon>
        <taxon>Ascomycota</taxon>
        <taxon>Pezizomycotina</taxon>
        <taxon>Eurotiomycetes</taxon>
        <taxon>Chaetothyriomycetidae</taxon>
        <taxon>Chaetothyriales</taxon>
        <taxon>Trichomeriaceae</taxon>
        <taxon>Lithohypha</taxon>
    </lineage>
</organism>
<evidence type="ECO:0000313" key="3">
    <source>
        <dbReference type="EMBL" id="KAK5080209.1"/>
    </source>
</evidence>
<evidence type="ECO:0000313" key="4">
    <source>
        <dbReference type="Proteomes" id="UP001345013"/>
    </source>
</evidence>
<feature type="region of interest" description="Disordered" evidence="1">
    <location>
        <begin position="59"/>
        <end position="120"/>
    </location>
</feature>
<keyword evidence="2" id="KW-1133">Transmembrane helix</keyword>
<gene>
    <name evidence="3" type="ORF">LTR24_008618</name>
</gene>
<reference evidence="3 4" key="1">
    <citation type="submission" date="2023-08" db="EMBL/GenBank/DDBJ databases">
        <title>Black Yeasts Isolated from many extreme environments.</title>
        <authorList>
            <person name="Coleine C."/>
            <person name="Stajich J.E."/>
            <person name="Selbmann L."/>
        </authorList>
    </citation>
    <scope>NUCLEOTIDE SEQUENCE [LARGE SCALE GENOMIC DNA]</scope>
    <source>
        <strain evidence="3 4">CCFEE 5885</strain>
    </source>
</reference>